<dbReference type="EMBL" id="JACZDF010000004">
    <property type="protein sequence ID" value="MBD9699676.1"/>
    <property type="molecule type" value="Genomic_DNA"/>
</dbReference>
<accession>A0ABR9DRE7</accession>
<dbReference type="Pfam" id="PF10722">
    <property type="entry name" value="YbjN"/>
    <property type="match status" value="1"/>
</dbReference>
<evidence type="ECO:0000313" key="2">
    <source>
        <dbReference type="EMBL" id="MBD9699676.1"/>
    </source>
</evidence>
<organism evidence="2 3">
    <name type="scientific">Flavimobilis rhizosphaerae</name>
    <dbReference type="NCBI Taxonomy" id="2775421"/>
    <lineage>
        <taxon>Bacteria</taxon>
        <taxon>Bacillati</taxon>
        <taxon>Actinomycetota</taxon>
        <taxon>Actinomycetes</taxon>
        <taxon>Micrococcales</taxon>
        <taxon>Jonesiaceae</taxon>
        <taxon>Flavimobilis</taxon>
    </lineage>
</organism>
<name>A0ABR9DRE7_9MICO</name>
<feature type="compositionally biased region" description="Pro residues" evidence="1">
    <location>
        <begin position="13"/>
        <end position="27"/>
    </location>
</feature>
<comment type="caution">
    <text evidence="2">The sequence shown here is derived from an EMBL/GenBank/DDBJ whole genome shotgun (WGS) entry which is preliminary data.</text>
</comment>
<dbReference type="Proteomes" id="UP000642107">
    <property type="component" value="Unassembled WGS sequence"/>
</dbReference>
<reference evidence="2 3" key="1">
    <citation type="submission" date="2020-09" db="EMBL/GenBank/DDBJ databases">
        <title>Flavimobilis rhizosphaerae sp. nov., isolated from rhizosphere soil of Spartina alterniflora.</title>
        <authorList>
            <person name="Hanqin C."/>
        </authorList>
    </citation>
    <scope>NUCLEOTIDE SEQUENCE [LARGE SCALE GENOMIC DNA]</scope>
    <source>
        <strain evidence="2 3">GY 10621</strain>
    </source>
</reference>
<keyword evidence="3" id="KW-1185">Reference proteome</keyword>
<protein>
    <submittedName>
        <fullName evidence="2">YbjN domain-containing protein</fullName>
    </submittedName>
</protein>
<dbReference type="CDD" id="cd17511">
    <property type="entry name" value="YbjN_AmyR-like"/>
    <property type="match status" value="1"/>
</dbReference>
<dbReference type="InterPro" id="IPR019660">
    <property type="entry name" value="Put_sensory_transdc_reg_YbjN"/>
</dbReference>
<feature type="region of interest" description="Disordered" evidence="1">
    <location>
        <begin position="1"/>
        <end position="46"/>
    </location>
</feature>
<evidence type="ECO:0000313" key="3">
    <source>
        <dbReference type="Proteomes" id="UP000642107"/>
    </source>
</evidence>
<dbReference type="RefSeq" id="WP_192279930.1">
    <property type="nucleotide sequence ID" value="NZ_JACZDF010000004.1"/>
</dbReference>
<proteinExistence type="predicted"/>
<gene>
    <name evidence="2" type="ORF">IGS67_09270</name>
</gene>
<sequence>MAFWSRRPKHTPEPPASRPQPSVPVPVSPFDGADPSPTTSDPELFPTPMTSERIAQILRADGAHFGVDDDGDCIGFWQLRMFLFVLYGETPTFLQIRGTWSREASIERLDEILDFINDWNTERIWPKAYARVRDDGAVSVSAEVAVDLEKGGNDAQIRQVIRCGLASGTSFFDALDERYPDPVAQSPAL</sequence>
<evidence type="ECO:0000256" key="1">
    <source>
        <dbReference type="SAM" id="MobiDB-lite"/>
    </source>
</evidence>